<evidence type="ECO:0000256" key="16">
    <source>
        <dbReference type="ARBA" id="ARBA00047669"/>
    </source>
</evidence>
<keyword evidence="6 19" id="KW-0479">Metal-binding</keyword>
<feature type="active site" evidence="18">
    <location>
        <position position="606"/>
    </location>
</feature>
<dbReference type="GO" id="GO:0004571">
    <property type="term" value="F:mannosyl-oligosaccharide 1,2-alpha-mannosidase activity"/>
    <property type="evidence" value="ECO:0007669"/>
    <property type="project" value="UniProtKB-EC"/>
</dbReference>
<dbReference type="FunFam" id="1.50.10.10:FF:000017">
    <property type="entry name" value="alpha-1,2-Mannosidase"/>
    <property type="match status" value="1"/>
</dbReference>
<keyword evidence="10 23" id="KW-1133">Transmembrane helix</keyword>
<feature type="region of interest" description="Disordered" evidence="22">
    <location>
        <begin position="169"/>
        <end position="233"/>
    </location>
</feature>
<evidence type="ECO:0000256" key="12">
    <source>
        <dbReference type="ARBA" id="ARBA00023136"/>
    </source>
</evidence>
<proteinExistence type="inferred from homology"/>
<evidence type="ECO:0000256" key="9">
    <source>
        <dbReference type="ARBA" id="ARBA00022968"/>
    </source>
</evidence>
<keyword evidence="13 20" id="KW-1015">Disulfide bond</keyword>
<dbReference type="EC" id="3.2.1.-" evidence="21"/>
<dbReference type="GO" id="GO:0000139">
    <property type="term" value="C:Golgi membrane"/>
    <property type="evidence" value="ECO:0007669"/>
    <property type="project" value="UniProtKB-SubCell"/>
</dbReference>
<evidence type="ECO:0000256" key="15">
    <source>
        <dbReference type="ARBA" id="ARBA00023295"/>
    </source>
</evidence>
<evidence type="ECO:0000256" key="18">
    <source>
        <dbReference type="PIRSR" id="PIRSR601382-1"/>
    </source>
</evidence>
<evidence type="ECO:0000256" key="3">
    <source>
        <dbReference type="ARBA" id="ARBA00004922"/>
    </source>
</evidence>
<gene>
    <name evidence="24" type="ORF">CAOG_000616</name>
</gene>
<dbReference type="eggNOG" id="KOG2204">
    <property type="taxonomic scope" value="Eukaryota"/>
</dbReference>
<dbReference type="InterPro" id="IPR001382">
    <property type="entry name" value="Glyco_hydro_47"/>
</dbReference>
<evidence type="ECO:0000256" key="11">
    <source>
        <dbReference type="ARBA" id="ARBA00023034"/>
    </source>
</evidence>
<evidence type="ECO:0000313" key="24">
    <source>
        <dbReference type="EMBL" id="KJE89062.1"/>
    </source>
</evidence>
<evidence type="ECO:0000256" key="23">
    <source>
        <dbReference type="SAM" id="Phobius"/>
    </source>
</evidence>
<evidence type="ECO:0000256" key="2">
    <source>
        <dbReference type="ARBA" id="ARBA00004323"/>
    </source>
</evidence>
<dbReference type="GO" id="GO:0005509">
    <property type="term" value="F:calcium ion binding"/>
    <property type="evidence" value="ECO:0007669"/>
    <property type="project" value="InterPro"/>
</dbReference>
<dbReference type="InterPro" id="IPR012341">
    <property type="entry name" value="6hp_glycosidase-like_sf"/>
</dbReference>
<dbReference type="STRING" id="595528.A0A0D2VGQ9"/>
<protein>
    <recommendedName>
        <fullName evidence="21">alpha-1,2-Mannosidase</fullName>
        <ecNumber evidence="21">3.2.1.-</ecNumber>
    </recommendedName>
</protein>
<feature type="compositionally biased region" description="Low complexity" evidence="22">
    <location>
        <begin position="219"/>
        <end position="233"/>
    </location>
</feature>
<feature type="binding site" evidence="19">
    <location>
        <position position="692"/>
    </location>
    <ligand>
        <name>Ca(2+)</name>
        <dbReference type="ChEBI" id="CHEBI:29108"/>
    </ligand>
</feature>
<evidence type="ECO:0000256" key="19">
    <source>
        <dbReference type="PIRSR" id="PIRSR601382-2"/>
    </source>
</evidence>
<evidence type="ECO:0000256" key="20">
    <source>
        <dbReference type="PIRSR" id="PIRSR601382-3"/>
    </source>
</evidence>
<keyword evidence="12 23" id="KW-0472">Membrane</keyword>
<feature type="compositionally biased region" description="Polar residues" evidence="22">
    <location>
        <begin position="179"/>
        <end position="192"/>
    </location>
</feature>
<comment type="subcellular location">
    <subcellularLocation>
        <location evidence="2">Golgi apparatus membrane</location>
        <topology evidence="2">Single-pass type II membrane protein</topology>
    </subcellularLocation>
</comment>
<evidence type="ECO:0000256" key="6">
    <source>
        <dbReference type="ARBA" id="ARBA00022723"/>
    </source>
</evidence>
<evidence type="ECO:0000256" key="22">
    <source>
        <dbReference type="SAM" id="MobiDB-lite"/>
    </source>
</evidence>
<dbReference type="EMBL" id="KE346360">
    <property type="protein sequence ID" value="KJE89062.1"/>
    <property type="molecule type" value="Genomic_DNA"/>
</dbReference>
<dbReference type="OrthoDB" id="8118055at2759"/>
<keyword evidence="11" id="KW-0333">Golgi apparatus</keyword>
<evidence type="ECO:0000256" key="7">
    <source>
        <dbReference type="ARBA" id="ARBA00022801"/>
    </source>
</evidence>
<keyword evidence="25" id="KW-1185">Reference proteome</keyword>
<keyword evidence="8 19" id="KW-0106">Calcium</keyword>
<accession>A0A0D2VGQ9</accession>
<dbReference type="PRINTS" id="PR00747">
    <property type="entry name" value="GLYHDRLASE47"/>
</dbReference>
<dbReference type="InterPro" id="IPR050749">
    <property type="entry name" value="Glycosyl_Hydrolase_47"/>
</dbReference>
<dbReference type="GO" id="GO:0005975">
    <property type="term" value="P:carbohydrate metabolic process"/>
    <property type="evidence" value="ECO:0007669"/>
    <property type="project" value="InterPro"/>
</dbReference>
<evidence type="ECO:0000256" key="21">
    <source>
        <dbReference type="RuleBase" id="RU361193"/>
    </source>
</evidence>
<feature type="active site" evidence="18">
    <location>
        <position position="472"/>
    </location>
</feature>
<evidence type="ECO:0000256" key="4">
    <source>
        <dbReference type="ARBA" id="ARBA00007658"/>
    </source>
</evidence>
<keyword evidence="9" id="KW-0735">Signal-anchor</keyword>
<feature type="transmembrane region" description="Helical" evidence="23">
    <location>
        <begin position="14"/>
        <end position="40"/>
    </location>
</feature>
<dbReference type="PANTHER" id="PTHR11742:SF6">
    <property type="entry name" value="MANNOSYL-OLIGOSACCHARIDE ALPHA-1,2-MANNOSIDASE IA-RELATED"/>
    <property type="match status" value="1"/>
</dbReference>
<comment type="catalytic activity">
    <reaction evidence="17">
        <text>N(4)-(alpha-D-Man-(1-&gt;2)-alpha-D-Man-(1-&gt;2)-alpha-D-Man-(1-&gt;3)-[alpha-D-Man-(1-&gt;2)-alpha-D-Man-(1-&gt;3)-[alpha-D-Man-(1-&gt;2)-alpha-D-Man-(1-&gt;6)]-alpha-D-Man-(1-&gt;6)]-beta-D-Man-(1-&gt;4)-beta-D-GlcNAc-(1-&gt;4)-beta-D-GlcNAc)-L-asparaginyl-[protein] (N-glucan mannose isomer 9A1,2,3B1,2,3) + 4 H2O = N(4)-(alpha-D-Man-(1-&gt;3)-[alpha-D-Man-(1-&gt;3)-[alpha-D-Man-(1-&gt;6)]-alpha-D-Man-(1-&gt;6)]-beta-D-Man-(1-&gt;4)-beta-D-GlcNAc-(1-&gt;4)-beta-D-GlcNAc)-L-asparaginyl-[protein] (N-glucan mannose isomer 5A1,2) + 4 beta-D-mannose</text>
        <dbReference type="Rhea" id="RHEA:56008"/>
        <dbReference type="Rhea" id="RHEA-COMP:14356"/>
        <dbReference type="Rhea" id="RHEA-COMP:14367"/>
        <dbReference type="ChEBI" id="CHEBI:15377"/>
        <dbReference type="ChEBI" id="CHEBI:28563"/>
        <dbReference type="ChEBI" id="CHEBI:59087"/>
        <dbReference type="ChEBI" id="CHEBI:139493"/>
        <dbReference type="EC" id="3.2.1.113"/>
    </reaction>
</comment>
<evidence type="ECO:0000256" key="13">
    <source>
        <dbReference type="ARBA" id="ARBA00023157"/>
    </source>
</evidence>
<dbReference type="AlphaFoldDB" id="A0A0D2VGQ9"/>
<evidence type="ECO:0000313" key="25">
    <source>
        <dbReference type="Proteomes" id="UP000008743"/>
    </source>
</evidence>
<feature type="active site" description="Proton donor" evidence="18">
    <location>
        <position position="581"/>
    </location>
</feature>
<keyword evidence="15 21" id="KW-0326">Glycosidase</keyword>
<dbReference type="GO" id="GO:0005783">
    <property type="term" value="C:endoplasmic reticulum"/>
    <property type="evidence" value="ECO:0007669"/>
    <property type="project" value="TreeGrafter"/>
</dbReference>
<dbReference type="InterPro" id="IPR036026">
    <property type="entry name" value="Seven-hairpin_glycosidases"/>
</dbReference>
<comment type="similarity">
    <text evidence="4 21">Belongs to the glycosyl hydrolase 47 family.</text>
</comment>
<keyword evidence="14" id="KW-0325">Glycoprotein</keyword>
<evidence type="ECO:0000256" key="17">
    <source>
        <dbReference type="ARBA" id="ARBA00048605"/>
    </source>
</evidence>
<feature type="transmembrane region" description="Helical" evidence="23">
    <location>
        <begin position="75"/>
        <end position="95"/>
    </location>
</feature>
<sequence length="710" mass="79440">MMSRMNGIELSSCSFAFCFVPFFFFSFILFHSFTLSYFLFLPMKSSAQHTTVSVPGPSASGAAAAGTRRVFGEKFMLLLAFLAFCIMCFGALFFVPDLRPVGFTPAPGDAAEVDGPRGMAAQRDVPDENLNPRRNNPVAEREAKRFALENARLRKKQLEQQLDQLDRLENQGREDDSQLDLNQDKFGNTGDQADTRTDQEKEAAVDVGLARADPPVPENPKQQPQNNDNNNNNDAKLAVVADSEWLDPETQRRQDYVREMMQHAWNGYAKHSWGHNEHRPNARGPHNSGLFGQQPLGATIVDSLDTLLIMGLVEDFQKARDWVATSLDFKVVNSYTSVFETNIRWVGGLLSAYALSKDEIFKTKAVEIADLLLPAFNTPTGLPFAMCNLNSGHARNHDWAGGSSILAEVGTLDLEFQYLSDITGNEVYRNKVLRIRKHMKDISKPDGLYPNYISPHSGSFGQNHVSLGGLGDSFYEYLLKSYLISGKQDKEVRAMYDTAMKNVIRVMIPPRVNPTDAIYVAEARGGGSLDHKMDHLACFAGGMFALGAEGDTHDEHFEIGAGITQTCRDSYDMTASKIGPESFRIDPNTRRVQAGWSNNGYILRPEVVESYFVMWRLTHDPKYREWAWEAAQAINQHCRADTGFSGINDVNSAHPPKDDVQQSFFLAETLKYLYLTFSHDSLIPLEDYVFNTEAHPLPVKTRRATLAPLI</sequence>
<feature type="compositionally biased region" description="Basic and acidic residues" evidence="22">
    <location>
        <begin position="193"/>
        <end position="204"/>
    </location>
</feature>
<dbReference type="GO" id="GO:0009100">
    <property type="term" value="P:glycoprotein metabolic process"/>
    <property type="evidence" value="ECO:0007669"/>
    <property type="project" value="UniProtKB-ARBA"/>
</dbReference>
<evidence type="ECO:0000256" key="1">
    <source>
        <dbReference type="ARBA" id="ARBA00001913"/>
    </source>
</evidence>
<evidence type="ECO:0000256" key="8">
    <source>
        <dbReference type="ARBA" id="ARBA00022837"/>
    </source>
</evidence>
<dbReference type="InParanoid" id="A0A0D2VGQ9"/>
<organism evidence="24 25">
    <name type="scientific">Capsaspora owczarzaki (strain ATCC 30864)</name>
    <dbReference type="NCBI Taxonomy" id="595528"/>
    <lineage>
        <taxon>Eukaryota</taxon>
        <taxon>Filasterea</taxon>
        <taxon>Capsaspora</taxon>
    </lineage>
</organism>
<evidence type="ECO:0000256" key="14">
    <source>
        <dbReference type="ARBA" id="ARBA00023180"/>
    </source>
</evidence>
<feature type="active site" description="Proton donor" evidence="18">
    <location>
        <position position="340"/>
    </location>
</feature>
<comment type="pathway">
    <text evidence="3">Protein modification; protein glycosylation.</text>
</comment>
<dbReference type="Gene3D" id="1.50.10.10">
    <property type="match status" value="1"/>
</dbReference>
<evidence type="ECO:0000256" key="10">
    <source>
        <dbReference type="ARBA" id="ARBA00022989"/>
    </source>
</evidence>
<dbReference type="PANTHER" id="PTHR11742">
    <property type="entry name" value="MANNOSYL-OLIGOSACCHARIDE ALPHA-1,2-MANNOSIDASE-RELATED"/>
    <property type="match status" value="1"/>
</dbReference>
<dbReference type="Proteomes" id="UP000008743">
    <property type="component" value="Unassembled WGS sequence"/>
</dbReference>
<reference evidence="25" key="1">
    <citation type="submission" date="2011-02" db="EMBL/GenBank/DDBJ databases">
        <title>The Genome Sequence of Capsaspora owczarzaki ATCC 30864.</title>
        <authorList>
            <person name="Russ C."/>
            <person name="Cuomo C."/>
            <person name="Burger G."/>
            <person name="Gray M.W."/>
            <person name="Holland P.W.H."/>
            <person name="King N."/>
            <person name="Lang F.B.F."/>
            <person name="Roger A.J."/>
            <person name="Ruiz-Trillo I."/>
            <person name="Young S.K."/>
            <person name="Zeng Q."/>
            <person name="Gargeya S."/>
            <person name="Alvarado L."/>
            <person name="Berlin A."/>
            <person name="Chapman S.B."/>
            <person name="Chen Z."/>
            <person name="Freedman E."/>
            <person name="Gellesch M."/>
            <person name="Goldberg J."/>
            <person name="Griggs A."/>
            <person name="Gujja S."/>
            <person name="Heilman E."/>
            <person name="Heiman D."/>
            <person name="Howarth C."/>
            <person name="Mehta T."/>
            <person name="Neiman D."/>
            <person name="Pearson M."/>
            <person name="Roberts A."/>
            <person name="Saif S."/>
            <person name="Shea T."/>
            <person name="Shenoy N."/>
            <person name="Sisk P."/>
            <person name="Stolte C."/>
            <person name="Sykes S."/>
            <person name="White J."/>
            <person name="Yandava C."/>
            <person name="Haas B."/>
            <person name="Nusbaum C."/>
            <person name="Birren B."/>
        </authorList>
    </citation>
    <scope>NUCLEOTIDE SEQUENCE</scope>
    <source>
        <strain evidence="25">ATCC 30864</strain>
    </source>
</reference>
<dbReference type="Pfam" id="PF01532">
    <property type="entry name" value="Glyco_hydro_47"/>
    <property type="match status" value="1"/>
</dbReference>
<dbReference type="SUPFAM" id="SSF48225">
    <property type="entry name" value="Seven-hairpin glycosidases"/>
    <property type="match status" value="1"/>
</dbReference>
<feature type="disulfide bond" evidence="20">
    <location>
        <begin position="538"/>
        <end position="567"/>
    </location>
</feature>
<keyword evidence="7 21" id="KW-0378">Hydrolase</keyword>
<evidence type="ECO:0000256" key="5">
    <source>
        <dbReference type="ARBA" id="ARBA00022692"/>
    </source>
</evidence>
<feature type="region of interest" description="Disordered" evidence="22">
    <location>
        <begin position="109"/>
        <end position="140"/>
    </location>
</feature>
<dbReference type="PhylomeDB" id="A0A0D2VGQ9"/>
<keyword evidence="5 23" id="KW-0812">Transmembrane</keyword>
<name>A0A0D2VGQ9_CAPO3</name>
<comment type="cofactor">
    <cofactor evidence="1 19">
        <name>Ca(2+)</name>
        <dbReference type="ChEBI" id="CHEBI:29108"/>
    </cofactor>
</comment>
<comment type="catalytic activity">
    <reaction evidence="16">
        <text>N(4)-(alpha-D-Man-(1-&gt;2)-alpha-D-Man-(1-&gt;2)-alpha-D-Man-(1-&gt;3)-[alpha-D-Man-(1-&gt;3)-[alpha-D-Man-(1-&gt;2)-alpha-D-Man-(1-&gt;6)]-alpha-D-Man-(1-&gt;6)]-beta-D-Man-(1-&gt;4)-beta-D-GlcNAc-(1-&gt;4)-beta-D-GlcNAc)-L-asparaginyl-[protein] (N-glucan mannose isomer 8A1,2,3B1,3) + 3 H2O = N(4)-(alpha-D-Man-(1-&gt;3)-[alpha-D-Man-(1-&gt;3)-[alpha-D-Man-(1-&gt;6)]-alpha-D-Man-(1-&gt;6)]-beta-D-Man-(1-&gt;4)-beta-D-GlcNAc-(1-&gt;4)-beta-D-GlcNAc)-L-asparaginyl-[protein] (N-glucan mannose isomer 5A1,2) + 3 beta-D-mannose</text>
        <dbReference type="Rhea" id="RHEA:56028"/>
        <dbReference type="Rhea" id="RHEA-COMP:14358"/>
        <dbReference type="Rhea" id="RHEA-COMP:14367"/>
        <dbReference type="ChEBI" id="CHEBI:15377"/>
        <dbReference type="ChEBI" id="CHEBI:28563"/>
        <dbReference type="ChEBI" id="CHEBI:59087"/>
        <dbReference type="ChEBI" id="CHEBI:60628"/>
        <dbReference type="EC" id="3.2.1.113"/>
    </reaction>
</comment>